<dbReference type="Proteomes" id="UP001058860">
    <property type="component" value="Chromosome"/>
</dbReference>
<protein>
    <submittedName>
        <fullName evidence="2">Glutathione S-transferase domain-containing protein</fullName>
    </submittedName>
</protein>
<sequence length="90" mass="10166">MAVKLHRCPFTFAHTDLDACWKVQKALDEQGIEYEVVKEPVFPRGRRKDVKALTGQVMLPVIEFEDGTAYRAESKDMAARIRAGELFPAA</sequence>
<dbReference type="RefSeq" id="WP_353864478.1">
    <property type="nucleotide sequence ID" value="NZ_CP088295.1"/>
</dbReference>
<proteinExistence type="predicted"/>
<reference evidence="3" key="1">
    <citation type="submission" date="2021-11" db="EMBL/GenBank/DDBJ databases">
        <title>Cultivation dependent microbiological survey of springs from the worlds oldest radium mine currently devoted to the extraction of radon-saturated water.</title>
        <authorList>
            <person name="Kapinusova G."/>
            <person name="Smrhova T."/>
            <person name="Strejcek M."/>
            <person name="Suman J."/>
            <person name="Jani K."/>
            <person name="Pajer P."/>
            <person name="Uhlik O."/>
        </authorList>
    </citation>
    <scope>NUCLEOTIDE SEQUENCE [LARGE SCALE GENOMIC DNA]</scope>
    <source>
        <strain evidence="3">J379</strain>
    </source>
</reference>
<dbReference type="Gene3D" id="3.40.30.10">
    <property type="entry name" value="Glutaredoxin"/>
    <property type="match status" value="1"/>
</dbReference>
<dbReference type="CDD" id="cd00570">
    <property type="entry name" value="GST_N_family"/>
    <property type="match status" value="1"/>
</dbReference>
<gene>
    <name evidence="2" type="ORF">LRS13_00165</name>
</gene>
<dbReference type="EMBL" id="CP088295">
    <property type="protein sequence ID" value="UUY03980.1"/>
    <property type="molecule type" value="Genomic_DNA"/>
</dbReference>
<dbReference type="SUPFAM" id="SSF52833">
    <property type="entry name" value="Thioredoxin-like"/>
    <property type="match status" value="1"/>
</dbReference>
<accession>A0ABY5PHM7</accession>
<keyword evidence="3" id="KW-1185">Reference proteome</keyword>
<name>A0ABY5PHM7_9ACTN</name>
<feature type="domain" description="GST N-terminal" evidence="1">
    <location>
        <begin position="20"/>
        <end position="78"/>
    </location>
</feature>
<dbReference type="InterPro" id="IPR004045">
    <property type="entry name" value="Glutathione_S-Trfase_N"/>
</dbReference>
<evidence type="ECO:0000259" key="1">
    <source>
        <dbReference type="Pfam" id="PF13409"/>
    </source>
</evidence>
<evidence type="ECO:0000313" key="3">
    <source>
        <dbReference type="Proteomes" id="UP001058860"/>
    </source>
</evidence>
<organism evidence="2 3">
    <name type="scientific">Svornostia abyssi</name>
    <dbReference type="NCBI Taxonomy" id="2898438"/>
    <lineage>
        <taxon>Bacteria</taxon>
        <taxon>Bacillati</taxon>
        <taxon>Actinomycetota</taxon>
        <taxon>Thermoleophilia</taxon>
        <taxon>Solirubrobacterales</taxon>
        <taxon>Baekduiaceae</taxon>
        <taxon>Svornostia</taxon>
    </lineage>
</organism>
<dbReference type="Pfam" id="PF13409">
    <property type="entry name" value="GST_N_2"/>
    <property type="match status" value="1"/>
</dbReference>
<evidence type="ECO:0000313" key="2">
    <source>
        <dbReference type="EMBL" id="UUY03980.1"/>
    </source>
</evidence>
<dbReference type="InterPro" id="IPR036249">
    <property type="entry name" value="Thioredoxin-like_sf"/>
</dbReference>